<dbReference type="AlphaFoldDB" id="A0A4Q9MLJ5"/>
<gene>
    <name evidence="1" type="ORF">BD311DRAFT_758487</name>
</gene>
<accession>A0A4Q9MLJ5</accession>
<evidence type="ECO:0000313" key="1">
    <source>
        <dbReference type="EMBL" id="TBU28355.1"/>
    </source>
</evidence>
<feature type="non-terminal residue" evidence="1">
    <location>
        <position position="66"/>
    </location>
</feature>
<name>A0A4Q9MLJ5_9APHY</name>
<protein>
    <submittedName>
        <fullName evidence="1">Uncharacterized protein</fullName>
    </submittedName>
</protein>
<dbReference type="EMBL" id="ML143422">
    <property type="protein sequence ID" value="TBU28355.1"/>
    <property type="molecule type" value="Genomic_DNA"/>
</dbReference>
<dbReference type="Proteomes" id="UP000292957">
    <property type="component" value="Unassembled WGS sequence"/>
</dbReference>
<reference evidence="1" key="1">
    <citation type="submission" date="2019-01" db="EMBL/GenBank/DDBJ databases">
        <title>Draft genome sequences of three monokaryotic isolates of the white-rot basidiomycete fungus Dichomitus squalens.</title>
        <authorList>
            <consortium name="DOE Joint Genome Institute"/>
            <person name="Lopez S.C."/>
            <person name="Andreopoulos B."/>
            <person name="Pangilinan J."/>
            <person name="Lipzen A."/>
            <person name="Riley R."/>
            <person name="Ahrendt S."/>
            <person name="Ng V."/>
            <person name="Barry K."/>
            <person name="Daum C."/>
            <person name="Grigoriev I.V."/>
            <person name="Hilden K.S."/>
            <person name="Makela M.R."/>
            <person name="de Vries R.P."/>
        </authorList>
    </citation>
    <scope>NUCLEOTIDE SEQUENCE [LARGE SCALE GENOMIC DNA]</scope>
    <source>
        <strain evidence="1">OM18370.1</strain>
    </source>
</reference>
<proteinExistence type="predicted"/>
<organism evidence="1">
    <name type="scientific">Dichomitus squalens</name>
    <dbReference type="NCBI Taxonomy" id="114155"/>
    <lineage>
        <taxon>Eukaryota</taxon>
        <taxon>Fungi</taxon>
        <taxon>Dikarya</taxon>
        <taxon>Basidiomycota</taxon>
        <taxon>Agaricomycotina</taxon>
        <taxon>Agaricomycetes</taxon>
        <taxon>Polyporales</taxon>
        <taxon>Polyporaceae</taxon>
        <taxon>Dichomitus</taxon>
    </lineage>
</organism>
<sequence>MNTPRALWSMHSSICVHLPALLLLPDNEHMNTLHRATYQIRPVYLTKGFTCKLTYSEYTRSSTETE</sequence>